<dbReference type="EMBL" id="PYYB01000002">
    <property type="protein sequence ID" value="PTL56465.1"/>
    <property type="molecule type" value="Genomic_DNA"/>
</dbReference>
<keyword evidence="2" id="KW-0732">Signal</keyword>
<dbReference type="PROSITE" id="PS51257">
    <property type="entry name" value="PROKAR_LIPOPROTEIN"/>
    <property type="match status" value="1"/>
</dbReference>
<evidence type="ECO:0000313" key="4">
    <source>
        <dbReference type="Proteomes" id="UP000240739"/>
    </source>
</evidence>
<feature type="chain" id="PRO_5039312678" description="Cell wall-binding repeat-containing protein" evidence="2">
    <location>
        <begin position="20"/>
        <end position="425"/>
    </location>
</feature>
<evidence type="ECO:0000256" key="2">
    <source>
        <dbReference type="SAM" id="SignalP"/>
    </source>
</evidence>
<dbReference type="OrthoDB" id="1399160at2"/>
<evidence type="ECO:0000256" key="1">
    <source>
        <dbReference type="SAM" id="MobiDB-lite"/>
    </source>
</evidence>
<keyword evidence="4" id="KW-1185">Reference proteome</keyword>
<dbReference type="AlphaFoldDB" id="A0A2T4UFA6"/>
<protein>
    <recommendedName>
        <fullName evidence="5">Cell wall-binding repeat-containing protein</fullName>
    </recommendedName>
</protein>
<gene>
    <name evidence="3" type="ORF">C7Y72_16010</name>
</gene>
<evidence type="ECO:0008006" key="5">
    <source>
        <dbReference type="Google" id="ProtNLM"/>
    </source>
</evidence>
<dbReference type="Pfam" id="PF04122">
    <property type="entry name" value="CW_binding_2"/>
    <property type="match status" value="1"/>
</dbReference>
<dbReference type="Proteomes" id="UP000240739">
    <property type="component" value="Unassembled WGS sequence"/>
</dbReference>
<accession>A0A2T4UFA6</accession>
<sequence>MLRPALPAALLVLALAAAGCGKGDGPATGSTTAAPAVGAKSDEKDAATDLGFPTFATKNTTRVGGGDAPTIAAAVARAVYPGGERGQRPAAVALAPAKDWRVALASASLMAPPVRAPLLLSDGDGPDVTVEALQALAPTGSAQAGGAQVVRVGDVFRPARLKTTDVGGRNPAAIARALDAFGRAVRGSDTGRVLVVSSDAPEYAMPAAAWAAKSGDPILFVTRTAVPAETLAALKTHSKPKIYVLGPSKVIGPAVTKALRATGTVTRIGDQDPVTNAIAFARYRDGEFGWGITDPGHGLVFAGTRRPADAGAAAALSASGTYGPLLLLARGDALPKPLEQFLLDIQPGYDRDPVRGVYNHGWIVGDDQAVETGVQATVDGLLEIAPVNAAAPEPTATTTQPTATTKAPPTRTTPTTTTTTPRSAP</sequence>
<organism evidence="3 4">
    <name type="scientific">Paraconexibacter algicola</name>
    <dbReference type="NCBI Taxonomy" id="2133960"/>
    <lineage>
        <taxon>Bacteria</taxon>
        <taxon>Bacillati</taxon>
        <taxon>Actinomycetota</taxon>
        <taxon>Thermoleophilia</taxon>
        <taxon>Solirubrobacterales</taxon>
        <taxon>Paraconexibacteraceae</taxon>
        <taxon>Paraconexibacter</taxon>
    </lineage>
</organism>
<feature type="signal peptide" evidence="2">
    <location>
        <begin position="1"/>
        <end position="19"/>
    </location>
</feature>
<name>A0A2T4UFA6_9ACTN</name>
<dbReference type="RefSeq" id="WP_107570184.1">
    <property type="nucleotide sequence ID" value="NZ_PYYB01000002.1"/>
</dbReference>
<comment type="caution">
    <text evidence="3">The sequence shown here is derived from an EMBL/GenBank/DDBJ whole genome shotgun (WGS) entry which is preliminary data.</text>
</comment>
<feature type="region of interest" description="Disordered" evidence="1">
    <location>
        <begin position="389"/>
        <end position="425"/>
    </location>
</feature>
<proteinExistence type="predicted"/>
<reference evidence="3 4" key="1">
    <citation type="submission" date="2018-03" db="EMBL/GenBank/DDBJ databases">
        <title>Aquarubrobacter algicola gen. nov., sp. nov., a novel actinobacterium isolated from shallow eutrophic lake during the end of cyanobacterial harmful algal blooms.</title>
        <authorList>
            <person name="Chun S.J."/>
        </authorList>
    </citation>
    <scope>NUCLEOTIDE SEQUENCE [LARGE SCALE GENOMIC DNA]</scope>
    <source>
        <strain evidence="3 4">Seoho-28</strain>
    </source>
</reference>
<evidence type="ECO:0000313" key="3">
    <source>
        <dbReference type="EMBL" id="PTL56465.1"/>
    </source>
</evidence>
<dbReference type="InterPro" id="IPR007253">
    <property type="entry name" value="Cell_wall-bd_2"/>
</dbReference>